<name>A0AAE3YKN9_9ACTN</name>
<feature type="transmembrane region" description="Helical" evidence="2">
    <location>
        <begin position="38"/>
        <end position="61"/>
    </location>
</feature>
<keyword evidence="2" id="KW-0812">Transmembrane</keyword>
<reference evidence="3" key="1">
    <citation type="submission" date="2023-07" db="EMBL/GenBank/DDBJ databases">
        <title>Sequencing the genomes of 1000 actinobacteria strains.</title>
        <authorList>
            <person name="Klenk H.-P."/>
        </authorList>
    </citation>
    <scope>NUCLEOTIDE SEQUENCE</scope>
    <source>
        <strain evidence="3">DSM 44707</strain>
    </source>
</reference>
<dbReference type="Proteomes" id="UP001183643">
    <property type="component" value="Unassembled WGS sequence"/>
</dbReference>
<evidence type="ECO:0000256" key="1">
    <source>
        <dbReference type="SAM" id="MobiDB-lite"/>
    </source>
</evidence>
<protein>
    <recommendedName>
        <fullName evidence="5">Type VII secretion protein EccB</fullName>
    </recommendedName>
</protein>
<comment type="caution">
    <text evidence="3">The sequence shown here is derived from an EMBL/GenBank/DDBJ whole genome shotgun (WGS) entry which is preliminary data.</text>
</comment>
<feature type="compositionally biased region" description="Gly residues" evidence="1">
    <location>
        <begin position="193"/>
        <end position="254"/>
    </location>
</feature>
<gene>
    <name evidence="3" type="ORF">J2S41_002347</name>
</gene>
<dbReference type="EMBL" id="JAVDYB010000001">
    <property type="protein sequence ID" value="MDR7275569.1"/>
    <property type="molecule type" value="Genomic_DNA"/>
</dbReference>
<keyword evidence="2" id="KW-0472">Membrane</keyword>
<keyword evidence="2" id="KW-1133">Transmembrane helix</keyword>
<feature type="compositionally biased region" description="Gly residues" evidence="1">
    <location>
        <begin position="261"/>
        <end position="272"/>
    </location>
</feature>
<keyword evidence="4" id="KW-1185">Reference proteome</keyword>
<dbReference type="RefSeq" id="WP_310366689.1">
    <property type="nucleotide sequence ID" value="NZ_JAVDYB010000001.1"/>
</dbReference>
<evidence type="ECO:0008006" key="5">
    <source>
        <dbReference type="Google" id="ProtNLM"/>
    </source>
</evidence>
<dbReference type="AlphaFoldDB" id="A0AAE3YKN9"/>
<dbReference type="PANTHER" id="PTHR40765:SF2">
    <property type="entry name" value="ESX-2 SECRETION SYSTEM ATPASE ECCB2"/>
    <property type="match status" value="1"/>
</dbReference>
<proteinExistence type="predicted"/>
<dbReference type="InterPro" id="IPR044857">
    <property type="entry name" value="T7SS_EccB_R1"/>
</dbReference>
<sequence>MWTQRDQLQAYRFLRRRIVSALQFGDANHPVAPGRRTVLATASGAGAALLAAVAVLVYSVLRPGSGVDWRQPGQIVIEKESGAGFVLGADGLLHPVLNNASARLLVGGGRTVTIPAAKLADAPRGLPLGIPGAPSSIPARDRLITGPWAVCTGPGQEPVTPSDAEGAAGGDATDNAAEGAAGDAAAAASGNDTSGGAGNDSSGGAGNDSSGGAGNDSSGGAGNDTSGGAGNDTSGGAGNDTSGGAGKDTSGGAGNSPDGDAGNGADGDGGVDVDGVARSVRAADAGTPVTVLVIGGQEPPPERLGDRALIVEGPDGARHVISAGRRLPLRSGAAVALGYDAVDPRPVTRSWLDAIPEGPPLELLAADDPGAPGPRVGDGRARSGQVLRTEDVGGEARYYLVTASALRPITETEAALLVGNPANRSAYPDGEPRALETPAADIAVSGLVERRAETPGYPARLPAPVPPDQLAVLVCATADGTTWTAADPPLPAGARALPVPENQASAADAVWLPPGSGLLVTAGDGEQTFLVGDRGVRHPIAGDDAAGALGYDGVAATILEESLMTLLPTGPELSVEAARQESRR</sequence>
<dbReference type="GO" id="GO:0005576">
    <property type="term" value="C:extracellular region"/>
    <property type="evidence" value="ECO:0007669"/>
    <property type="project" value="TreeGrafter"/>
</dbReference>
<dbReference type="PANTHER" id="PTHR40765">
    <property type="entry name" value="ESX-2 SECRETION SYSTEM ATPASE ECCB2"/>
    <property type="match status" value="1"/>
</dbReference>
<dbReference type="Pfam" id="PF05108">
    <property type="entry name" value="T7SS_ESX1_EccB"/>
    <property type="match status" value="2"/>
</dbReference>
<accession>A0AAE3YKN9</accession>
<dbReference type="PRINTS" id="PR00313">
    <property type="entry name" value="CABNDNGRPT"/>
</dbReference>
<dbReference type="Gene3D" id="3.30.2390.20">
    <property type="entry name" value="Type VII secretion system EccB, repeat 1 domain"/>
    <property type="match status" value="1"/>
</dbReference>
<evidence type="ECO:0000256" key="2">
    <source>
        <dbReference type="SAM" id="Phobius"/>
    </source>
</evidence>
<organism evidence="3 4">
    <name type="scientific">Catenuloplanes atrovinosus</name>
    <dbReference type="NCBI Taxonomy" id="137266"/>
    <lineage>
        <taxon>Bacteria</taxon>
        <taxon>Bacillati</taxon>
        <taxon>Actinomycetota</taxon>
        <taxon>Actinomycetes</taxon>
        <taxon>Micromonosporales</taxon>
        <taxon>Micromonosporaceae</taxon>
        <taxon>Catenuloplanes</taxon>
    </lineage>
</organism>
<feature type="compositionally biased region" description="Low complexity" evidence="1">
    <location>
        <begin position="162"/>
        <end position="192"/>
    </location>
</feature>
<evidence type="ECO:0000313" key="4">
    <source>
        <dbReference type="Proteomes" id="UP001183643"/>
    </source>
</evidence>
<feature type="region of interest" description="Disordered" evidence="1">
    <location>
        <begin position="148"/>
        <end position="273"/>
    </location>
</feature>
<evidence type="ECO:0000313" key="3">
    <source>
        <dbReference type="EMBL" id="MDR7275569.1"/>
    </source>
</evidence>
<dbReference type="InterPro" id="IPR007795">
    <property type="entry name" value="T7SS_EccB"/>
</dbReference>